<feature type="transmembrane region" description="Helical" evidence="2">
    <location>
        <begin position="228"/>
        <end position="246"/>
    </location>
</feature>
<feature type="transmembrane region" description="Helical" evidence="2">
    <location>
        <begin position="198"/>
        <end position="216"/>
    </location>
</feature>
<feature type="region of interest" description="Disordered" evidence="1">
    <location>
        <begin position="263"/>
        <end position="285"/>
    </location>
</feature>
<feature type="transmembrane region" description="Helical" evidence="2">
    <location>
        <begin position="99"/>
        <end position="117"/>
    </location>
</feature>
<keyword evidence="4" id="KW-1185">Reference proteome</keyword>
<sequence length="301" mass="33538">MSDATVYPTTGWVYNYLWSNIDNATWTAFSMYQLYYSFVLLNEALLNYKYTVIWALVFGAIAVNIIAAIAGFFMLDCMTFNMYYVNGINPSACDSRVHAYYFFASLCFISGFALLYFRKVKVVPEKLGQAGVIDGVVVAACISLNLAANIPCLYTDITTCFNQDLYQAIATGISFVYFDIWFLVSLARKSFEGGTTNWDVFQLSLLTGSMTAIYLVGSICYKSWGGNFYTNILWNMGYCLLPLYCVDSIVSPKFLKIFNARSTRGNNSSTNEDSRMRPSTGQQVNTIQTGTAAKGSVVGKD</sequence>
<feature type="transmembrane region" description="Helical" evidence="2">
    <location>
        <begin position="24"/>
        <end position="41"/>
    </location>
</feature>
<dbReference type="EMBL" id="MCGO01000049">
    <property type="protein sequence ID" value="ORY37607.1"/>
    <property type="molecule type" value="Genomic_DNA"/>
</dbReference>
<evidence type="ECO:0000313" key="3">
    <source>
        <dbReference type="EMBL" id="ORY37607.1"/>
    </source>
</evidence>
<reference evidence="3 4" key="1">
    <citation type="submission" date="2016-07" db="EMBL/GenBank/DDBJ databases">
        <title>Pervasive Adenine N6-methylation of Active Genes in Fungi.</title>
        <authorList>
            <consortium name="DOE Joint Genome Institute"/>
            <person name="Mondo S.J."/>
            <person name="Dannebaum R.O."/>
            <person name="Kuo R.C."/>
            <person name="Labutti K."/>
            <person name="Haridas S."/>
            <person name="Kuo A."/>
            <person name="Salamov A."/>
            <person name="Ahrendt S.R."/>
            <person name="Lipzen A."/>
            <person name="Sullivan W."/>
            <person name="Andreopoulos W.B."/>
            <person name="Clum A."/>
            <person name="Lindquist E."/>
            <person name="Daum C."/>
            <person name="Ramamoorthy G.K."/>
            <person name="Gryganskyi A."/>
            <person name="Culley D."/>
            <person name="Magnuson J.K."/>
            <person name="James T.Y."/>
            <person name="O'Malley M.A."/>
            <person name="Stajich J.E."/>
            <person name="Spatafora J.W."/>
            <person name="Visel A."/>
            <person name="Grigoriev I.V."/>
        </authorList>
    </citation>
    <scope>NUCLEOTIDE SEQUENCE [LARGE SCALE GENOMIC DNA]</scope>
    <source>
        <strain evidence="3 4">JEL800</strain>
    </source>
</reference>
<keyword evidence="2" id="KW-1133">Transmembrane helix</keyword>
<keyword evidence="2" id="KW-0472">Membrane</keyword>
<evidence type="ECO:0000256" key="1">
    <source>
        <dbReference type="SAM" id="MobiDB-lite"/>
    </source>
</evidence>
<name>A0A1Y2BSJ1_9FUNG</name>
<dbReference type="AlphaFoldDB" id="A0A1Y2BSJ1"/>
<dbReference type="OrthoDB" id="2143298at2759"/>
<feature type="transmembrane region" description="Helical" evidence="2">
    <location>
        <begin position="53"/>
        <end position="75"/>
    </location>
</feature>
<accession>A0A1Y2BSJ1</accession>
<dbReference type="Proteomes" id="UP000193642">
    <property type="component" value="Unassembled WGS sequence"/>
</dbReference>
<feature type="transmembrane region" description="Helical" evidence="2">
    <location>
        <begin position="129"/>
        <end position="148"/>
    </location>
</feature>
<gene>
    <name evidence="3" type="ORF">BCR33DRAFT_721346</name>
</gene>
<comment type="caution">
    <text evidence="3">The sequence shown here is derived from an EMBL/GenBank/DDBJ whole genome shotgun (WGS) entry which is preliminary data.</text>
</comment>
<feature type="non-terminal residue" evidence="3">
    <location>
        <position position="301"/>
    </location>
</feature>
<proteinExistence type="predicted"/>
<protein>
    <submittedName>
        <fullName evidence="3">Uncharacterized protein</fullName>
    </submittedName>
</protein>
<keyword evidence="2" id="KW-0812">Transmembrane</keyword>
<evidence type="ECO:0000256" key="2">
    <source>
        <dbReference type="SAM" id="Phobius"/>
    </source>
</evidence>
<feature type="transmembrane region" description="Helical" evidence="2">
    <location>
        <begin position="168"/>
        <end position="186"/>
    </location>
</feature>
<evidence type="ECO:0000313" key="4">
    <source>
        <dbReference type="Proteomes" id="UP000193642"/>
    </source>
</evidence>
<organism evidence="3 4">
    <name type="scientific">Rhizoclosmatium globosum</name>
    <dbReference type="NCBI Taxonomy" id="329046"/>
    <lineage>
        <taxon>Eukaryota</taxon>
        <taxon>Fungi</taxon>
        <taxon>Fungi incertae sedis</taxon>
        <taxon>Chytridiomycota</taxon>
        <taxon>Chytridiomycota incertae sedis</taxon>
        <taxon>Chytridiomycetes</taxon>
        <taxon>Chytridiales</taxon>
        <taxon>Chytriomycetaceae</taxon>
        <taxon>Rhizoclosmatium</taxon>
    </lineage>
</organism>